<sequence length="123" mass="13323">MFGTYVEDFGVLGSITEMRNWAKRSELAGAFTTIKATHALLQDYKAVIPVKMSVYSKLAGATLFKGAATTTQATNACPIFAGYRNRKFTNEMKETLKNEEAGGASIQNVQAEAASSFILQSID</sequence>
<keyword evidence="2" id="KW-1185">Reference proteome</keyword>
<name>A0AAQ4EF07_AMBAM</name>
<protein>
    <submittedName>
        <fullName evidence="1">Uncharacterized protein</fullName>
    </submittedName>
</protein>
<reference evidence="1 2" key="1">
    <citation type="journal article" date="2023" name="Arcadia Sci">
        <title>De novo assembly of a long-read Amblyomma americanum tick genome.</title>
        <authorList>
            <person name="Chou S."/>
            <person name="Poskanzer K.E."/>
            <person name="Rollins M."/>
            <person name="Thuy-Boun P.S."/>
        </authorList>
    </citation>
    <scope>NUCLEOTIDE SEQUENCE [LARGE SCALE GENOMIC DNA]</scope>
    <source>
        <strain evidence="1">F_SG_1</strain>
        <tissue evidence="1">Salivary glands</tissue>
    </source>
</reference>
<dbReference type="AlphaFoldDB" id="A0AAQ4EF07"/>
<dbReference type="EMBL" id="JARKHS020016999">
    <property type="protein sequence ID" value="KAK8773369.1"/>
    <property type="molecule type" value="Genomic_DNA"/>
</dbReference>
<gene>
    <name evidence="1" type="ORF">V5799_012098</name>
</gene>
<evidence type="ECO:0000313" key="1">
    <source>
        <dbReference type="EMBL" id="KAK8773369.1"/>
    </source>
</evidence>
<comment type="caution">
    <text evidence="1">The sequence shown here is derived from an EMBL/GenBank/DDBJ whole genome shotgun (WGS) entry which is preliminary data.</text>
</comment>
<organism evidence="1 2">
    <name type="scientific">Amblyomma americanum</name>
    <name type="common">Lone star tick</name>
    <dbReference type="NCBI Taxonomy" id="6943"/>
    <lineage>
        <taxon>Eukaryota</taxon>
        <taxon>Metazoa</taxon>
        <taxon>Ecdysozoa</taxon>
        <taxon>Arthropoda</taxon>
        <taxon>Chelicerata</taxon>
        <taxon>Arachnida</taxon>
        <taxon>Acari</taxon>
        <taxon>Parasitiformes</taxon>
        <taxon>Ixodida</taxon>
        <taxon>Ixodoidea</taxon>
        <taxon>Ixodidae</taxon>
        <taxon>Amblyomminae</taxon>
        <taxon>Amblyomma</taxon>
    </lineage>
</organism>
<evidence type="ECO:0000313" key="2">
    <source>
        <dbReference type="Proteomes" id="UP001321473"/>
    </source>
</evidence>
<proteinExistence type="predicted"/>
<dbReference type="Proteomes" id="UP001321473">
    <property type="component" value="Unassembled WGS sequence"/>
</dbReference>
<accession>A0AAQ4EF07</accession>